<evidence type="ECO:0000313" key="4">
    <source>
        <dbReference type="EMBL" id="KAL2053242.1"/>
    </source>
</evidence>
<accession>A0ABR4B5W1</accession>
<feature type="compositionally biased region" description="Basic and acidic residues" evidence="2">
    <location>
        <begin position="716"/>
        <end position="725"/>
    </location>
</feature>
<name>A0ABR4B5W1_9LECA</name>
<sequence length="816" mass="92261">MPSASEEAAERPPLKPVTSKSVLIAEPESISPGLSPSIGPTDGTQSSRNSFSSKQHRTNTSRRLSGRQNIDLTSPSLHSISSLSSIGSTTTLDPPGYGDNGGDSKAHHHVRNHDHASHIVSQVAEWLHNEKAKRAAHKAKRHGAYVGLSHAAEATRNLVDQMRSDESKHHKSGRGRTSSDLSEGSLALERLEQILAKSMTLDDDGAVTPTEDKRDSYFPRRKARRQGSKRLIRKASTIASSDNEYQEPDIDVPSAEVVLDNSKTLGYSGGVASSEVDFLNPKKRVVKEKEAWLQFKHEIIRLAHTLRLKGWRHIPLERGGDIDVSRLSGALTNAVYVVAPPSNLAQRPSITEENITSLVPKKPPPKLLLRIYGPQVEHLIDRESELQILRRLARKKIGPRLLGTFQNGRFEQFFHARTLTAKDLRIPETSKQIAKRMRELHDGIELLEEEREEGAFVWRNWDKWKDRCEEVISYLDDQILKGKQGSTKSRSEGWKKRGLVCGVEFTVFRQTVRKYRDWLYEQYGGPEEIGQKLVFAHNDTQYGNLLRLEPSGESPLLLPANEHKQLIVIDFEYASANVPGLEFANHFTEWCYDYHDPGKPYALRSSRYPTPEEQQRFLKTYVQHRPPFQVRTRAMTPAMSSTPGPTGFISSFMLDSRAPPAQIAEEEKQRDEFLEREIKRLSRETRLWRVANSAQWVAWGIVQAKVTGLDEALEAKRNETSKSEEPNSISQTSQAHLKSDSLSPEMAGLAEDAHNKRPDVNEGTTEENADEEEEFDYLGYAQERAMFFWGDVLQLGLVKREELPESLLEKVKIVEY</sequence>
<feature type="region of interest" description="Disordered" evidence="2">
    <location>
        <begin position="162"/>
        <end position="184"/>
    </location>
</feature>
<dbReference type="PANTHER" id="PTHR22603">
    <property type="entry name" value="CHOLINE/ETHANOALAMINE KINASE"/>
    <property type="match status" value="1"/>
</dbReference>
<gene>
    <name evidence="4" type="ORF">ABVK25_006567</name>
</gene>
<feature type="compositionally biased region" description="Basic residues" evidence="2">
    <location>
        <begin position="219"/>
        <end position="230"/>
    </location>
</feature>
<feature type="compositionally biased region" description="Low complexity" evidence="2">
    <location>
        <begin position="72"/>
        <end position="92"/>
    </location>
</feature>
<feature type="compositionally biased region" description="Polar residues" evidence="2">
    <location>
        <begin position="61"/>
        <end position="71"/>
    </location>
</feature>
<dbReference type="Pfam" id="PF04428">
    <property type="entry name" value="Choline_kin_N"/>
    <property type="match status" value="1"/>
</dbReference>
<feature type="compositionally biased region" description="Polar residues" evidence="2">
    <location>
        <begin position="726"/>
        <end position="742"/>
    </location>
</feature>
<dbReference type="Gene3D" id="3.90.1200.10">
    <property type="match status" value="1"/>
</dbReference>
<proteinExistence type="inferred from homology"/>
<dbReference type="EMBL" id="JBHFEH010000022">
    <property type="protein sequence ID" value="KAL2053242.1"/>
    <property type="molecule type" value="Genomic_DNA"/>
</dbReference>
<feature type="compositionally biased region" description="Polar residues" evidence="2">
    <location>
        <begin position="42"/>
        <end position="53"/>
    </location>
</feature>
<dbReference type="Proteomes" id="UP001590951">
    <property type="component" value="Unassembled WGS sequence"/>
</dbReference>
<feature type="region of interest" description="Disordered" evidence="2">
    <location>
        <begin position="716"/>
        <end position="772"/>
    </location>
</feature>
<feature type="domain" description="Choline kinase N-terminal" evidence="3">
    <location>
        <begin position="243"/>
        <end position="317"/>
    </location>
</feature>
<comment type="caution">
    <text evidence="4">The sequence shown here is derived from an EMBL/GenBank/DDBJ whole genome shotgun (WGS) entry which is preliminary data.</text>
</comment>
<feature type="region of interest" description="Disordered" evidence="2">
    <location>
        <begin position="1"/>
        <end position="115"/>
    </location>
</feature>
<dbReference type="InterPro" id="IPR011009">
    <property type="entry name" value="Kinase-like_dom_sf"/>
</dbReference>
<evidence type="ECO:0000313" key="5">
    <source>
        <dbReference type="Proteomes" id="UP001590951"/>
    </source>
</evidence>
<feature type="compositionally biased region" description="Low complexity" evidence="2">
    <location>
        <begin position="26"/>
        <end position="40"/>
    </location>
</feature>
<protein>
    <recommendedName>
        <fullName evidence="3">Choline kinase N-terminal domain-containing protein</fullName>
    </recommendedName>
</protein>
<evidence type="ECO:0000256" key="1">
    <source>
        <dbReference type="ARBA" id="ARBA00038211"/>
    </source>
</evidence>
<evidence type="ECO:0000259" key="3">
    <source>
        <dbReference type="Pfam" id="PF04428"/>
    </source>
</evidence>
<dbReference type="Pfam" id="PF01633">
    <property type="entry name" value="Choline_kinase"/>
    <property type="match status" value="1"/>
</dbReference>
<feature type="region of interest" description="Disordered" evidence="2">
    <location>
        <begin position="202"/>
        <end position="230"/>
    </location>
</feature>
<keyword evidence="5" id="KW-1185">Reference proteome</keyword>
<organism evidence="4 5">
    <name type="scientific">Lepraria finkii</name>
    <dbReference type="NCBI Taxonomy" id="1340010"/>
    <lineage>
        <taxon>Eukaryota</taxon>
        <taxon>Fungi</taxon>
        <taxon>Dikarya</taxon>
        <taxon>Ascomycota</taxon>
        <taxon>Pezizomycotina</taxon>
        <taxon>Lecanoromycetes</taxon>
        <taxon>OSLEUM clade</taxon>
        <taxon>Lecanoromycetidae</taxon>
        <taxon>Lecanorales</taxon>
        <taxon>Lecanorineae</taxon>
        <taxon>Stereocaulaceae</taxon>
        <taxon>Lepraria</taxon>
    </lineage>
</organism>
<feature type="compositionally biased region" description="Basic and acidic residues" evidence="2">
    <location>
        <begin position="751"/>
        <end position="760"/>
    </location>
</feature>
<comment type="similarity">
    <text evidence="1">Belongs to the choline/ethanolamine kinase family.</text>
</comment>
<reference evidence="4 5" key="1">
    <citation type="submission" date="2024-09" db="EMBL/GenBank/DDBJ databases">
        <title>Rethinking Asexuality: The Enigmatic Case of Functional Sexual Genes in Lepraria (Stereocaulaceae).</title>
        <authorList>
            <person name="Doellman M."/>
            <person name="Sun Y."/>
            <person name="Barcenas-Pena A."/>
            <person name="Lumbsch H.T."/>
            <person name="Grewe F."/>
        </authorList>
    </citation>
    <scope>NUCLEOTIDE SEQUENCE [LARGE SCALE GENOMIC DNA]</scope>
    <source>
        <strain evidence="4 5">Grewe 0041</strain>
    </source>
</reference>
<dbReference type="PANTHER" id="PTHR22603:SF93">
    <property type="entry name" value="RE24176P"/>
    <property type="match status" value="1"/>
</dbReference>
<evidence type="ECO:0000256" key="2">
    <source>
        <dbReference type="SAM" id="MobiDB-lite"/>
    </source>
</evidence>
<dbReference type="SUPFAM" id="SSF56112">
    <property type="entry name" value="Protein kinase-like (PK-like)"/>
    <property type="match status" value="1"/>
</dbReference>
<dbReference type="InterPro" id="IPR007521">
    <property type="entry name" value="Choline_kin_N"/>
</dbReference>
<dbReference type="CDD" id="cd05157">
    <property type="entry name" value="ETNK_euk"/>
    <property type="match status" value="1"/>
</dbReference>